<comment type="caution">
    <text evidence="2">The sequence shown here is derived from an EMBL/GenBank/DDBJ whole genome shotgun (WGS) entry which is preliminary data.</text>
</comment>
<dbReference type="AlphaFoldDB" id="K0NU12"/>
<sequence length="77" mass="8551">MICLIISVPVILLLSHLGYTNVATWIVIFAGMFLCDILLMNFTKHGLNFVIASILALAIAIIVMFLFIFYIMAASNQ</sequence>
<name>K0NU12_9LACO</name>
<dbReference type="OrthoDB" id="9987607at2"/>
<accession>K0NU12</accession>
<feature type="transmembrane region" description="Helical" evidence="1">
    <location>
        <begin position="22"/>
        <end position="42"/>
    </location>
</feature>
<keyword evidence="1" id="KW-0472">Membrane</keyword>
<keyword evidence="1" id="KW-0812">Transmembrane</keyword>
<dbReference type="EMBL" id="CALZ01000161">
    <property type="protein sequence ID" value="CCK84698.1"/>
    <property type="molecule type" value="Genomic_DNA"/>
</dbReference>
<evidence type="ECO:0000256" key="1">
    <source>
        <dbReference type="SAM" id="Phobius"/>
    </source>
</evidence>
<evidence type="ECO:0000313" key="2">
    <source>
        <dbReference type="EMBL" id="CCK84698.1"/>
    </source>
</evidence>
<keyword evidence="1" id="KW-1133">Transmembrane helix</keyword>
<dbReference type="RefSeq" id="WP_009558798.1">
    <property type="nucleotide sequence ID" value="NZ_CALZ01000161.1"/>
</dbReference>
<proteinExistence type="predicted"/>
<organism evidence="2 3">
    <name type="scientific">Lactobacillus equicursoris 66c</name>
    <dbReference type="NCBI Taxonomy" id="872326"/>
    <lineage>
        <taxon>Bacteria</taxon>
        <taxon>Bacillati</taxon>
        <taxon>Bacillota</taxon>
        <taxon>Bacilli</taxon>
        <taxon>Lactobacillales</taxon>
        <taxon>Lactobacillaceae</taxon>
        <taxon>Lactobacillus</taxon>
    </lineage>
</organism>
<feature type="transmembrane region" description="Helical" evidence="1">
    <location>
        <begin position="49"/>
        <end position="73"/>
    </location>
</feature>
<evidence type="ECO:0000313" key="3">
    <source>
        <dbReference type="Proteomes" id="UP000009325"/>
    </source>
</evidence>
<reference evidence="2 3" key="1">
    <citation type="submission" date="2012-08" db="EMBL/GenBank/DDBJ databases">
        <title>Draft Genome Sequences of Lactobacillus equicursoris CIP 110162T, isolated from thoroughbred racehorse feces and Lactobacillus sp. CRBIP 24.137 isolated from urine of human.</title>
        <authorList>
            <person name="Cousin S."/>
            <person name="Loux V."/>
            <person name="Ma L."/>
            <person name="Creno S."/>
            <person name="Clermont D."/>
            <person name="Bizet C."/>
            <person name="Bouchier C."/>
        </authorList>
    </citation>
    <scope>NUCLEOTIDE SEQUENCE [LARGE SCALE GENOMIC DNA]</scope>
    <source>
        <strain evidence="2 3">66c</strain>
    </source>
</reference>
<protein>
    <submittedName>
        <fullName evidence="2">Uncharacterized protein</fullName>
    </submittedName>
</protein>
<dbReference type="Proteomes" id="UP000009325">
    <property type="component" value="Unassembled WGS sequence"/>
</dbReference>
<gene>
    <name evidence="2" type="ORF">BN146_10890</name>
</gene>